<dbReference type="EMBL" id="CAUYUJ010016289">
    <property type="protein sequence ID" value="CAK0863717.1"/>
    <property type="molecule type" value="Genomic_DNA"/>
</dbReference>
<feature type="domain" description="Tr-type G" evidence="3">
    <location>
        <begin position="7"/>
        <end position="101"/>
    </location>
</feature>
<evidence type="ECO:0000259" key="3">
    <source>
        <dbReference type="Pfam" id="PF00009"/>
    </source>
</evidence>
<evidence type="ECO:0000313" key="5">
    <source>
        <dbReference type="EMBL" id="CAK0890552.1"/>
    </source>
</evidence>
<evidence type="ECO:0000313" key="4">
    <source>
        <dbReference type="EMBL" id="CAK0863717.1"/>
    </source>
</evidence>
<proteinExistence type="predicted"/>
<dbReference type="Proteomes" id="UP001189429">
    <property type="component" value="Unassembled WGS sequence"/>
</dbReference>
<evidence type="ECO:0000256" key="2">
    <source>
        <dbReference type="ARBA" id="ARBA00023134"/>
    </source>
</evidence>
<evidence type="ECO:0000313" key="6">
    <source>
        <dbReference type="Proteomes" id="UP001189429"/>
    </source>
</evidence>
<dbReference type="EMBL" id="CAUYUJ010019367">
    <property type="protein sequence ID" value="CAK0890552.1"/>
    <property type="molecule type" value="Genomic_DNA"/>
</dbReference>
<accession>A0ABN9WUQ7</accession>
<dbReference type="Pfam" id="PF00009">
    <property type="entry name" value="GTP_EFTU"/>
    <property type="match status" value="1"/>
</dbReference>
<keyword evidence="6" id="KW-1185">Reference proteome</keyword>
<dbReference type="PANTHER" id="PTHR23115">
    <property type="entry name" value="TRANSLATION FACTOR"/>
    <property type="match status" value="1"/>
</dbReference>
<comment type="caution">
    <text evidence="5">The sequence shown here is derived from an EMBL/GenBank/DDBJ whole genome shotgun (WGS) entry which is preliminary data.</text>
</comment>
<gene>
    <name evidence="4" type="ORF">PCOR1329_LOCUS51796</name>
    <name evidence="5" type="ORF">PCOR1329_LOCUS70753</name>
</gene>
<dbReference type="SUPFAM" id="SSF52540">
    <property type="entry name" value="P-loop containing nucleoside triphosphate hydrolases"/>
    <property type="match status" value="1"/>
</dbReference>
<organism evidence="5 6">
    <name type="scientific">Prorocentrum cordatum</name>
    <dbReference type="NCBI Taxonomy" id="2364126"/>
    <lineage>
        <taxon>Eukaryota</taxon>
        <taxon>Sar</taxon>
        <taxon>Alveolata</taxon>
        <taxon>Dinophyceae</taxon>
        <taxon>Prorocentrales</taxon>
        <taxon>Prorocentraceae</taxon>
        <taxon>Prorocentrum</taxon>
    </lineage>
</organism>
<dbReference type="Gene3D" id="3.40.50.300">
    <property type="entry name" value="P-loop containing nucleotide triphosphate hydrolases"/>
    <property type="match status" value="1"/>
</dbReference>
<keyword evidence="2" id="KW-0342">GTP-binding</keyword>
<name>A0ABN9WUQ7_9DINO</name>
<reference evidence="5" key="1">
    <citation type="submission" date="2023-10" db="EMBL/GenBank/DDBJ databases">
        <authorList>
            <person name="Chen Y."/>
            <person name="Shah S."/>
            <person name="Dougan E. K."/>
            <person name="Thang M."/>
            <person name="Chan C."/>
        </authorList>
    </citation>
    <scope>NUCLEOTIDE SEQUENCE [LARGE SCALE GENOMIC DNA]</scope>
</reference>
<protein>
    <recommendedName>
        <fullName evidence="3">Tr-type G domain-containing protein</fullName>
    </recommendedName>
</protein>
<dbReference type="InterPro" id="IPR000795">
    <property type="entry name" value="T_Tr_GTP-bd_dom"/>
</dbReference>
<dbReference type="InterPro" id="IPR050100">
    <property type="entry name" value="TRAFAC_GTPase_members"/>
</dbReference>
<keyword evidence="1" id="KW-0547">Nucleotide-binding</keyword>
<dbReference type="InterPro" id="IPR027417">
    <property type="entry name" value="P-loop_NTPase"/>
</dbReference>
<sequence>MPATSAKEHLSIVICGHVDTGKSTTTDRLHYDLGCLPELELEQLKEEAERLAKGSIAFAFYMDRQKKEQECGVTSACTTQDFYTEKWHYTVVIDAPGHRDLNKADYLLKKSDSMGWWKGCDVKYGKDCDTDRYKQSRYAEAAKESKIMLVKHGWNKDFVKKGTPVMPSYGWMGDNLIKKSDNMGWRKDCVDNYEKAPSTWTPSSMSWS</sequence>
<evidence type="ECO:0000256" key="1">
    <source>
        <dbReference type="ARBA" id="ARBA00022741"/>
    </source>
</evidence>
<dbReference type="PRINTS" id="PR00315">
    <property type="entry name" value="ELONGATNFCT"/>
</dbReference>